<evidence type="ECO:0000256" key="3">
    <source>
        <dbReference type="ARBA" id="ARBA00022741"/>
    </source>
</evidence>
<proteinExistence type="inferred from homology"/>
<evidence type="ECO:0000256" key="4">
    <source>
        <dbReference type="ARBA" id="ARBA00022840"/>
    </source>
</evidence>
<evidence type="ECO:0000313" key="7">
    <source>
        <dbReference type="EMBL" id="QDU39258.1"/>
    </source>
</evidence>
<dbReference type="InterPro" id="IPR003439">
    <property type="entry name" value="ABC_transporter-like_ATP-bd"/>
</dbReference>
<dbReference type="Pfam" id="PF00005">
    <property type="entry name" value="ABC_tran"/>
    <property type="match status" value="1"/>
</dbReference>
<dbReference type="GO" id="GO:0005524">
    <property type="term" value="F:ATP binding"/>
    <property type="evidence" value="ECO:0007669"/>
    <property type="project" value="UniProtKB-KW"/>
</dbReference>
<dbReference type="KEGG" id="mri:Mal4_35950"/>
<reference evidence="7 8" key="1">
    <citation type="submission" date="2019-02" db="EMBL/GenBank/DDBJ databases">
        <title>Deep-cultivation of Planctomycetes and their phenomic and genomic characterization uncovers novel biology.</title>
        <authorList>
            <person name="Wiegand S."/>
            <person name="Jogler M."/>
            <person name="Boedeker C."/>
            <person name="Pinto D."/>
            <person name="Vollmers J."/>
            <person name="Rivas-Marin E."/>
            <person name="Kohn T."/>
            <person name="Peeters S.H."/>
            <person name="Heuer A."/>
            <person name="Rast P."/>
            <person name="Oberbeckmann S."/>
            <person name="Bunk B."/>
            <person name="Jeske O."/>
            <person name="Meyerdierks A."/>
            <person name="Storesund J.E."/>
            <person name="Kallscheuer N."/>
            <person name="Luecker S."/>
            <person name="Lage O.M."/>
            <person name="Pohl T."/>
            <person name="Merkel B.J."/>
            <person name="Hornburger P."/>
            <person name="Mueller R.-W."/>
            <person name="Bruemmer F."/>
            <person name="Labrenz M."/>
            <person name="Spormann A.M."/>
            <person name="Op den Camp H."/>
            <person name="Overmann J."/>
            <person name="Amann R."/>
            <person name="Jetten M.S.M."/>
            <person name="Mascher T."/>
            <person name="Medema M.H."/>
            <person name="Devos D.P."/>
            <person name="Kaster A.-K."/>
            <person name="Ovreas L."/>
            <person name="Rohde M."/>
            <person name="Galperin M.Y."/>
            <person name="Jogler C."/>
        </authorList>
    </citation>
    <scope>NUCLEOTIDE SEQUENCE [LARGE SCALE GENOMIC DNA]</scope>
    <source>
        <strain evidence="7 8">Mal4</strain>
    </source>
</reference>
<dbReference type="InterPro" id="IPR050153">
    <property type="entry name" value="Metal_Ion_Import_ABC"/>
</dbReference>
<dbReference type="Gene3D" id="3.40.50.300">
    <property type="entry name" value="P-loop containing nucleotide triphosphate hydrolases"/>
    <property type="match status" value="1"/>
</dbReference>
<keyword evidence="4 7" id="KW-0067">ATP-binding</keyword>
<dbReference type="OrthoDB" id="9806726at2"/>
<evidence type="ECO:0000256" key="2">
    <source>
        <dbReference type="ARBA" id="ARBA00022448"/>
    </source>
</evidence>
<evidence type="ECO:0000313" key="8">
    <source>
        <dbReference type="Proteomes" id="UP000320496"/>
    </source>
</evidence>
<dbReference type="PROSITE" id="PS50893">
    <property type="entry name" value="ABC_TRANSPORTER_2"/>
    <property type="match status" value="1"/>
</dbReference>
<keyword evidence="8" id="KW-1185">Reference proteome</keyword>
<keyword evidence="3" id="KW-0547">Nucleotide-binding</keyword>
<feature type="domain" description="ABC transporter" evidence="6">
    <location>
        <begin position="23"/>
        <end position="255"/>
    </location>
</feature>
<dbReference type="Proteomes" id="UP000320496">
    <property type="component" value="Chromosome"/>
</dbReference>
<dbReference type="GO" id="GO:0016887">
    <property type="term" value="F:ATP hydrolysis activity"/>
    <property type="evidence" value="ECO:0007669"/>
    <property type="project" value="InterPro"/>
</dbReference>
<evidence type="ECO:0000256" key="5">
    <source>
        <dbReference type="SAM" id="MobiDB-lite"/>
    </source>
</evidence>
<evidence type="ECO:0000256" key="1">
    <source>
        <dbReference type="ARBA" id="ARBA00005417"/>
    </source>
</evidence>
<dbReference type="PANTHER" id="PTHR42734">
    <property type="entry name" value="METAL TRANSPORT SYSTEM ATP-BINDING PROTEIN TM_0124-RELATED"/>
    <property type="match status" value="1"/>
</dbReference>
<keyword evidence="2" id="KW-0813">Transport</keyword>
<protein>
    <submittedName>
        <fullName evidence="7">High-affinity zinc uptake system ATP-binding protein ZnuC</fullName>
        <ecNumber evidence="7">3.6.3.-</ecNumber>
    </submittedName>
</protein>
<dbReference type="AlphaFoldDB" id="A0A517Z9U2"/>
<evidence type="ECO:0000259" key="6">
    <source>
        <dbReference type="PROSITE" id="PS50893"/>
    </source>
</evidence>
<feature type="region of interest" description="Disordered" evidence="5">
    <location>
        <begin position="1"/>
        <end position="20"/>
    </location>
</feature>
<accession>A0A517Z9U2</accession>
<dbReference type="EMBL" id="CP036275">
    <property type="protein sequence ID" value="QDU39258.1"/>
    <property type="molecule type" value="Genomic_DNA"/>
</dbReference>
<comment type="similarity">
    <text evidence="1">Belongs to the ABC transporter superfamily.</text>
</comment>
<dbReference type="InterPro" id="IPR027417">
    <property type="entry name" value="P-loop_NTPase"/>
</dbReference>
<dbReference type="RefSeq" id="WP_145370463.1">
    <property type="nucleotide sequence ID" value="NZ_CP036275.1"/>
</dbReference>
<organism evidence="7 8">
    <name type="scientific">Maioricimonas rarisocia</name>
    <dbReference type="NCBI Taxonomy" id="2528026"/>
    <lineage>
        <taxon>Bacteria</taxon>
        <taxon>Pseudomonadati</taxon>
        <taxon>Planctomycetota</taxon>
        <taxon>Planctomycetia</taxon>
        <taxon>Planctomycetales</taxon>
        <taxon>Planctomycetaceae</taxon>
        <taxon>Maioricimonas</taxon>
    </lineage>
</organism>
<name>A0A517Z9U2_9PLAN</name>
<dbReference type="EC" id="3.6.3.-" evidence="7"/>
<dbReference type="FunFam" id="3.40.50.300:FF:000134">
    <property type="entry name" value="Iron-enterobactin ABC transporter ATP-binding protein"/>
    <property type="match status" value="1"/>
</dbReference>
<sequence length="272" mass="30438">MNSNSATAGPAGSRDRETEETPLSVYDLTVAYHRKPVLWDVSLDIPPGRLVGIVGPNGAGKSTLIKAVMDLVPRASGRIHVFGEPYRRQRRRVGYVPQRESVDWDFPVDAQDVVTMGLYGQIGWCLPVRRKHREMARAAMDRVGIADLAHRQISQLSGGQQQRTFLARALVQDADLYLMDEPFAAVDAATERAIVDILHDMKARGKTVLVIHHDLQTVSEYFDHVILLNMRVVADGPTEEVFTPENLQKTYGGRLTLLDEAAEAMRRRERSL</sequence>
<dbReference type="SMART" id="SM00382">
    <property type="entry name" value="AAA"/>
    <property type="match status" value="1"/>
</dbReference>
<dbReference type="SUPFAM" id="SSF52540">
    <property type="entry name" value="P-loop containing nucleoside triphosphate hydrolases"/>
    <property type="match status" value="1"/>
</dbReference>
<gene>
    <name evidence="7" type="primary">znuC</name>
    <name evidence="7" type="ORF">Mal4_35950</name>
</gene>
<keyword evidence="7" id="KW-0378">Hydrolase</keyword>
<dbReference type="CDD" id="cd03235">
    <property type="entry name" value="ABC_Metallic_Cations"/>
    <property type="match status" value="1"/>
</dbReference>
<dbReference type="PANTHER" id="PTHR42734:SF5">
    <property type="entry name" value="IRON TRANSPORT SYSTEM ATP-BINDING PROTEIN HI_0361-RELATED"/>
    <property type="match status" value="1"/>
</dbReference>
<dbReference type="InterPro" id="IPR003593">
    <property type="entry name" value="AAA+_ATPase"/>
</dbReference>